<feature type="chain" id="PRO_5007573401" evidence="2">
    <location>
        <begin position="27"/>
        <end position="261"/>
    </location>
</feature>
<evidence type="ECO:0000313" key="3">
    <source>
        <dbReference type="EMBL" id="KYG66217.1"/>
    </source>
</evidence>
<keyword evidence="2" id="KW-0732">Signal</keyword>
<keyword evidence="4" id="KW-1185">Reference proteome</keyword>
<proteinExistence type="predicted"/>
<dbReference type="EMBL" id="LUKE01000001">
    <property type="protein sequence ID" value="KYG66217.1"/>
    <property type="molecule type" value="Genomic_DNA"/>
</dbReference>
<dbReference type="AlphaFoldDB" id="A0A150WPI5"/>
<protein>
    <submittedName>
        <fullName evidence="3">Uncharacterized protein</fullName>
    </submittedName>
</protein>
<evidence type="ECO:0000313" key="4">
    <source>
        <dbReference type="Proteomes" id="UP000075320"/>
    </source>
</evidence>
<keyword evidence="1" id="KW-1133">Transmembrane helix</keyword>
<gene>
    <name evidence="3" type="ORF">AZI86_03915</name>
</gene>
<accession>A0A150WPI5</accession>
<evidence type="ECO:0000256" key="2">
    <source>
        <dbReference type="SAM" id="SignalP"/>
    </source>
</evidence>
<keyword evidence="1" id="KW-0812">Transmembrane</keyword>
<feature type="transmembrane region" description="Helical" evidence="1">
    <location>
        <begin position="173"/>
        <end position="193"/>
    </location>
</feature>
<organism evidence="3 4">
    <name type="scientific">Bdellovibrio bacteriovorus</name>
    <dbReference type="NCBI Taxonomy" id="959"/>
    <lineage>
        <taxon>Bacteria</taxon>
        <taxon>Pseudomonadati</taxon>
        <taxon>Bdellovibrionota</taxon>
        <taxon>Bdellovibrionia</taxon>
        <taxon>Bdellovibrionales</taxon>
        <taxon>Pseudobdellovibrionaceae</taxon>
        <taxon>Bdellovibrio</taxon>
    </lineage>
</organism>
<name>A0A150WPI5_BDEBC</name>
<reference evidence="3 4" key="1">
    <citation type="submission" date="2016-03" db="EMBL/GenBank/DDBJ databases">
        <authorList>
            <person name="Ploux O."/>
        </authorList>
    </citation>
    <scope>NUCLEOTIDE SEQUENCE [LARGE SCALE GENOMIC DNA]</scope>
    <source>
        <strain evidence="3 4">R0</strain>
    </source>
</reference>
<keyword evidence="1" id="KW-0472">Membrane</keyword>
<sequence length="261" mass="28869">MVSFWRISLASTLAFSLFMTSIPLHAAKAMSTADQWEEIKDILDLAVPVRKDETFAETYYRMETRLADSQKREFAELNKKFDYKLGKTKAVSAKVTEDSVILKDGPEEMIIKVQKSKEGELYISVNGKTMTADQAQSPLKTYEFLNKLSPTAKDKKSAWLWNIFVPESQAFSFSWPMIIAGTLVVGGLGYLAYKKFFKKEKTCKNKAAVCCNQNATLVQLENGCCTESGGLESGFTTCPTPLYIDGGTGTTTNTGTSTGTQ</sequence>
<comment type="caution">
    <text evidence="3">The sequence shown here is derived from an EMBL/GenBank/DDBJ whole genome shotgun (WGS) entry which is preliminary data.</text>
</comment>
<feature type="signal peptide" evidence="2">
    <location>
        <begin position="1"/>
        <end position="26"/>
    </location>
</feature>
<evidence type="ECO:0000256" key="1">
    <source>
        <dbReference type="SAM" id="Phobius"/>
    </source>
</evidence>
<dbReference type="RefSeq" id="WP_061833783.1">
    <property type="nucleotide sequence ID" value="NZ_LUKE01000001.1"/>
</dbReference>
<dbReference type="Proteomes" id="UP000075320">
    <property type="component" value="Unassembled WGS sequence"/>
</dbReference>